<evidence type="ECO:0000313" key="3">
    <source>
        <dbReference type="Proteomes" id="UP000175669"/>
    </source>
</evidence>
<feature type="domain" description="YchJ-like middle NTF2-like" evidence="1">
    <location>
        <begin position="31"/>
        <end position="125"/>
    </location>
</feature>
<dbReference type="AlphaFoldDB" id="A0A1E8CLP2"/>
<sequence>MHVKPCPCSSGKIFAVCCAPYLEGRSNPRTVKQLMRSRYSAFALGGHGDYLLQTWHPRTAPAVSAQDLGRADTLWTGLQIVDSQQRGNQGMVEFRASFLDADGKPDVHHEKSSFVREGGRWFYLSA</sequence>
<dbReference type="Proteomes" id="UP000175669">
    <property type="component" value="Unassembled WGS sequence"/>
</dbReference>
<evidence type="ECO:0000313" key="2">
    <source>
        <dbReference type="EMBL" id="OFE13215.1"/>
    </source>
</evidence>
<proteinExistence type="predicted"/>
<gene>
    <name evidence="2" type="ORF">PHACT_08750</name>
</gene>
<dbReference type="Gene3D" id="3.10.450.50">
    <property type="match status" value="1"/>
</dbReference>
<dbReference type="EMBL" id="MASR01000001">
    <property type="protein sequence ID" value="OFE13215.1"/>
    <property type="molecule type" value="Genomic_DNA"/>
</dbReference>
<accession>A0A1E8CLP2</accession>
<protein>
    <recommendedName>
        <fullName evidence="1">YchJ-like middle NTF2-like domain-containing protein</fullName>
    </recommendedName>
</protein>
<dbReference type="InterPro" id="IPR032710">
    <property type="entry name" value="NTF2-like_dom_sf"/>
</dbReference>
<dbReference type="Pfam" id="PF17775">
    <property type="entry name" value="YchJ_M-like"/>
    <property type="match status" value="1"/>
</dbReference>
<dbReference type="InterPro" id="IPR048469">
    <property type="entry name" value="YchJ-like_M"/>
</dbReference>
<dbReference type="SUPFAM" id="SSF54427">
    <property type="entry name" value="NTF2-like"/>
    <property type="match status" value="1"/>
</dbReference>
<evidence type="ECO:0000259" key="1">
    <source>
        <dbReference type="Pfam" id="PF17775"/>
    </source>
</evidence>
<dbReference type="OrthoDB" id="21421at2"/>
<reference evidence="3" key="1">
    <citation type="submission" date="2016-07" db="EMBL/GenBank/DDBJ databases">
        <authorList>
            <person name="Florea S."/>
            <person name="Webb J.S."/>
            <person name="Jaromczyk J."/>
            <person name="Schardl C.L."/>
        </authorList>
    </citation>
    <scope>NUCLEOTIDE SEQUENCE [LARGE SCALE GENOMIC DNA]</scope>
    <source>
        <strain evidence="3">KCTC 42131</strain>
    </source>
</reference>
<comment type="caution">
    <text evidence="2">The sequence shown here is derived from an EMBL/GenBank/DDBJ whole genome shotgun (WGS) entry which is preliminary data.</text>
</comment>
<dbReference type="STRING" id="1524254.PHACT_08750"/>
<organism evidence="2 3">
    <name type="scientific">Pseudohongiella acticola</name>
    <dbReference type="NCBI Taxonomy" id="1524254"/>
    <lineage>
        <taxon>Bacteria</taxon>
        <taxon>Pseudomonadati</taxon>
        <taxon>Pseudomonadota</taxon>
        <taxon>Gammaproteobacteria</taxon>
        <taxon>Pseudomonadales</taxon>
        <taxon>Pseudohongiellaceae</taxon>
        <taxon>Pseudohongiella</taxon>
    </lineage>
</organism>
<keyword evidence="3" id="KW-1185">Reference proteome</keyword>
<name>A0A1E8CLP2_9GAMM</name>